<name>O67636_AQUAE</name>
<dbReference type="EnsemblBacteria" id="AAC07589">
    <property type="protein sequence ID" value="AAC07589"/>
    <property type="gene ID" value="aq_1755"/>
</dbReference>
<proteinExistence type="evidence at protein level"/>
<dbReference type="OrthoDB" id="9802008at2"/>
<dbReference type="InterPro" id="IPR003099">
    <property type="entry name" value="Prephen_DH"/>
</dbReference>
<feature type="binding site" evidence="16">
    <location>
        <position position="156"/>
    </location>
    <ligand>
        <name>NADH</name>
        <dbReference type="ChEBI" id="CHEBI:57945"/>
    </ligand>
</feature>
<feature type="domain" description="Prephenate/arogenate dehydrogenase" evidence="11">
    <location>
        <begin position="31"/>
        <end position="311"/>
    </location>
</feature>
<feature type="binding site" evidence="16">
    <location>
        <position position="258"/>
    </location>
    <ligand>
        <name>NADH</name>
        <dbReference type="ChEBI" id="CHEBI:57945"/>
    </ligand>
</feature>
<feature type="binding site" evidence="16">
    <location>
        <position position="102"/>
    </location>
    <ligand>
        <name>NADH</name>
        <dbReference type="ChEBI" id="CHEBI:57945"/>
    </ligand>
</feature>
<feature type="coiled-coil region" evidence="10">
    <location>
        <begin position="274"/>
        <end position="309"/>
    </location>
</feature>
<feature type="binding site" evidence="14">
    <location>
        <position position="153"/>
    </location>
    <ligand>
        <name>NAD(+)</name>
        <dbReference type="ChEBI" id="CHEBI:57540"/>
        <label>3</label>
    </ligand>
</feature>
<keyword evidence="7" id="KW-0520">NAD</keyword>
<evidence type="ECO:0000256" key="2">
    <source>
        <dbReference type="ARBA" id="ARBA00007964"/>
    </source>
</evidence>
<feature type="binding site" evidence="14">
    <location>
        <position position="99"/>
    </location>
    <ligand>
        <name>NAD(+)</name>
        <dbReference type="ChEBI" id="CHEBI:57540"/>
        <label>3</label>
    </ligand>
</feature>
<dbReference type="PDBsum" id="3GGG"/>
<feature type="binding site" evidence="15 17">
    <location>
        <position position="40"/>
    </location>
    <ligand>
        <name>NAD(+)</name>
        <dbReference type="ChEBI" id="CHEBI:57540"/>
        <label>1</label>
    </ligand>
</feature>
<evidence type="ECO:0000256" key="3">
    <source>
        <dbReference type="ARBA" id="ARBA00012068"/>
    </source>
</evidence>
<feature type="binding site" evidence="14">
    <location>
        <position position="156"/>
    </location>
    <ligand>
        <name>NAD(+)</name>
        <dbReference type="ChEBI" id="CHEBI:57540"/>
        <label>2</label>
    </ligand>
</feature>
<feature type="binding site" evidence="16">
    <location>
        <position position="126"/>
    </location>
    <ligand>
        <name>NADH</name>
        <dbReference type="ChEBI" id="CHEBI:57945"/>
    </ligand>
</feature>
<feature type="binding site" evidence="16">
    <location>
        <position position="40"/>
    </location>
    <ligand>
        <name>NADH</name>
        <dbReference type="ChEBI" id="CHEBI:57945"/>
    </ligand>
</feature>
<evidence type="ECO:0000313" key="13">
    <source>
        <dbReference type="Proteomes" id="UP000000798"/>
    </source>
</evidence>
<dbReference type="PDB" id="3GGG">
    <property type="method" value="X-ray"/>
    <property type="resolution" value="2.21 A"/>
    <property type="chains" value="A/B/C/D=19-311"/>
</dbReference>
<dbReference type="GO" id="GO:0004665">
    <property type="term" value="F:prephenate dehydrogenase (NADP+) activity"/>
    <property type="evidence" value="ECO:0007669"/>
    <property type="project" value="InterPro"/>
</dbReference>
<evidence type="ECO:0000313" key="12">
    <source>
        <dbReference type="EMBL" id="AAC07589.1"/>
    </source>
</evidence>
<dbReference type="PATRIC" id="fig|224324.8.peg.1354"/>
<feature type="binding site" evidence="14">
    <location>
        <position position="62"/>
    </location>
    <ligand>
        <name>NAD(+)</name>
        <dbReference type="ChEBI" id="CHEBI:57540"/>
        <label>2</label>
    </ligand>
</feature>
<dbReference type="InterPro" id="IPR050812">
    <property type="entry name" value="Preph/Arog_dehydrog"/>
</dbReference>
<feature type="binding site" evidence="16">
    <location>
        <position position="41"/>
    </location>
    <ligand>
        <name>NADH</name>
        <dbReference type="ChEBI" id="CHEBI:57945"/>
    </ligand>
</feature>
<dbReference type="AlphaFoldDB" id="O67636"/>
<reference evidence="12 13" key="1">
    <citation type="journal article" date="1998" name="Nature">
        <title>The complete genome of the hyperthermophilic bacterium Aquifex aeolicus.</title>
        <authorList>
            <person name="Deckert G."/>
            <person name="Warren P.V."/>
            <person name="Gaasterland T."/>
            <person name="Young W.G."/>
            <person name="Lenox A.L."/>
            <person name="Graham D.E."/>
            <person name="Overbeek R."/>
            <person name="Snead M.A."/>
            <person name="Keller M."/>
            <person name="Aujay M."/>
            <person name="Huber R."/>
            <person name="Feldman R.A."/>
            <person name="Short J.M."/>
            <person name="Olson G.J."/>
            <person name="Swanson R.V."/>
        </authorList>
    </citation>
    <scope>NUCLEOTIDE SEQUENCE [LARGE SCALE GENOMIC DNA]</scope>
    <source>
        <strain evidence="12 13">VF5</strain>
    </source>
</reference>
<dbReference type="InParanoid" id="O67636"/>
<feature type="binding site" evidence="15 17">
    <location>
        <position position="126"/>
    </location>
    <ligand>
        <name>NAD(+)</name>
        <dbReference type="ChEBI" id="CHEBI:57540"/>
        <label>1</label>
    </ligand>
</feature>
<dbReference type="Pfam" id="PF02153">
    <property type="entry name" value="PDH_N"/>
    <property type="match status" value="1"/>
</dbReference>
<dbReference type="STRING" id="224324.aq_1755"/>
<feature type="binding site" evidence="15 17">
    <location>
        <position position="156"/>
    </location>
    <ligand>
        <name>NAD(+)</name>
        <dbReference type="ChEBI" id="CHEBI:57540"/>
        <label>1</label>
    </ligand>
</feature>
<feature type="binding site" evidence="15 17">
    <location>
        <position position="62"/>
    </location>
    <ligand>
        <name>NAD(+)</name>
        <dbReference type="ChEBI" id="CHEBI:57540"/>
        <label>1</label>
    </ligand>
</feature>
<feature type="binding site" evidence="14">
    <location>
        <position position="152"/>
    </location>
    <ligand>
        <name>NAD(+)</name>
        <dbReference type="ChEBI" id="CHEBI:57540"/>
        <label>2</label>
    </ligand>
</feature>
<dbReference type="KEGG" id="aae:aq_1755"/>
<keyword evidence="10" id="KW-0175">Coiled coil</keyword>
<keyword evidence="5" id="KW-0028">Amino-acid biosynthesis</keyword>
<dbReference type="PROSITE" id="PS51176">
    <property type="entry name" value="PDH_ADH"/>
    <property type="match status" value="1"/>
</dbReference>
<feature type="binding site" evidence="15 17">
    <location>
        <position position="99"/>
    </location>
    <ligand>
        <name>NAD(+)</name>
        <dbReference type="ChEBI" id="CHEBI:57540"/>
        <label>1</label>
    </ligand>
</feature>
<evidence type="ECO:0000259" key="11">
    <source>
        <dbReference type="PROSITE" id="PS51176"/>
    </source>
</evidence>
<comment type="pathway">
    <text evidence="1">Amino-acid biosynthesis; L-tyrosine biosynthesis; (4-hydroxyphenyl)pyruvate from prephenate (NAD(+) route): step 1/1.</text>
</comment>
<dbReference type="PDBsum" id="3GGP"/>
<evidence type="ECO:0007829" key="16">
    <source>
        <dbReference type="PDB" id="3GGO"/>
    </source>
</evidence>
<feature type="binding site" evidence="14">
    <location>
        <position position="126"/>
    </location>
    <ligand>
        <name>NAD(+)</name>
        <dbReference type="ChEBI" id="CHEBI:57540"/>
        <label>3</label>
    </ligand>
</feature>
<dbReference type="GO" id="GO:0070403">
    <property type="term" value="F:NAD+ binding"/>
    <property type="evidence" value="ECO:0000318"/>
    <property type="project" value="GO_Central"/>
</dbReference>
<feature type="binding site" evidence="14">
    <location>
        <position position="101"/>
    </location>
    <ligand>
        <name>NAD(+)</name>
        <dbReference type="ChEBI" id="CHEBI:57540"/>
        <label>2</label>
    </ligand>
</feature>
<feature type="binding site" evidence="14">
    <location>
        <position position="40"/>
    </location>
    <ligand>
        <name>NAD(+)</name>
        <dbReference type="ChEBI" id="CHEBI:57540"/>
        <label>2</label>
    </ligand>
</feature>
<dbReference type="SUPFAM" id="SSF48179">
    <property type="entry name" value="6-phosphogluconate dehydrogenase C-terminal domain-like"/>
    <property type="match status" value="1"/>
</dbReference>
<dbReference type="PDB" id="3GGP">
    <property type="method" value="X-ray"/>
    <property type="resolution" value="2.25 A"/>
    <property type="chains" value="A/B/C/D=19-311"/>
</dbReference>
<feature type="binding site" evidence="15 17">
    <location>
        <position position="152"/>
    </location>
    <ligand>
        <name>NAD(+)</name>
        <dbReference type="ChEBI" id="CHEBI:57540"/>
        <label>1</label>
    </ligand>
</feature>
<feature type="binding site" evidence="16">
    <location>
        <position position="62"/>
    </location>
    <ligand>
        <name>NADH</name>
        <dbReference type="ChEBI" id="CHEBI:57945"/>
    </ligand>
</feature>
<dbReference type="Proteomes" id="UP000000798">
    <property type="component" value="Chromosome"/>
</dbReference>
<feature type="binding site" evidence="14">
    <location>
        <position position="155"/>
    </location>
    <ligand>
        <name>NAD(+)</name>
        <dbReference type="ChEBI" id="CHEBI:57540"/>
        <label>3</label>
    </ligand>
</feature>
<dbReference type="DrugBank" id="DB03897">
    <property type="generic name" value="Phloretic acid"/>
</dbReference>
<dbReference type="GO" id="GO:0006571">
    <property type="term" value="P:tyrosine biosynthetic process"/>
    <property type="evidence" value="ECO:0000318"/>
    <property type="project" value="GO_Central"/>
</dbReference>
<dbReference type="InterPro" id="IPR008927">
    <property type="entry name" value="6-PGluconate_DH-like_C_sf"/>
</dbReference>
<evidence type="ECO:0000256" key="7">
    <source>
        <dbReference type="ARBA" id="ARBA00023027"/>
    </source>
</evidence>
<evidence type="ECO:0000256" key="8">
    <source>
        <dbReference type="ARBA" id="ARBA00023141"/>
    </source>
</evidence>
<dbReference type="PANTHER" id="PTHR21363:SF0">
    <property type="entry name" value="PREPHENATE DEHYDROGENASE [NADP(+)]"/>
    <property type="match status" value="1"/>
</dbReference>
<dbReference type="PDB" id="3GGO">
    <property type="method" value="X-ray"/>
    <property type="resolution" value="2.15 A"/>
    <property type="chains" value="A/B/C/D=19-311"/>
</dbReference>
<feature type="binding site" evidence="14">
    <location>
        <position position="156"/>
    </location>
    <ligand>
        <name>NAD(+)</name>
        <dbReference type="ChEBI" id="CHEBI:57540"/>
        <label>3</label>
    </ligand>
</feature>
<feature type="binding site" evidence="14">
    <location>
        <position position="40"/>
    </location>
    <ligand>
        <name>NAD(+)</name>
        <dbReference type="ChEBI" id="CHEBI:57540"/>
        <label>3</label>
    </ligand>
</feature>
<keyword evidence="13" id="KW-1185">Reference proteome</keyword>
<evidence type="ECO:0000256" key="5">
    <source>
        <dbReference type="ARBA" id="ARBA00022605"/>
    </source>
</evidence>
<feature type="binding site" evidence="15">
    <location>
        <position position="258"/>
    </location>
    <ligand>
        <name>NAD(+)</name>
        <dbReference type="ChEBI" id="CHEBI:57540"/>
        <label>1</label>
    </ligand>
</feature>
<evidence type="ECO:0000256" key="4">
    <source>
        <dbReference type="ARBA" id="ARBA00022498"/>
    </source>
</evidence>
<reference evidence="14" key="2">
    <citation type="journal article" date="2006" name="J. Biol. Chem.">
        <title>Crystal structure of prephenate dehydrogenase from Aquifex aeolicus. Insights into the catalytic mechanism.</title>
        <authorList>
            <person name="Sun W."/>
            <person name="Singh S."/>
            <person name="Zhang R."/>
            <person name="Turnbull J.L."/>
            <person name="Christendat D."/>
        </authorList>
    </citation>
    <scope>X-RAY CRYSTALLOGRAPHY (1.90 ANGSTROMS) OF 30-310 IN COMPLEX WITH NAD(+)</scope>
</reference>
<comment type="similarity">
    <text evidence="2">Belongs to the prephenate/arogenate dehydrogenase family.</text>
</comment>
<evidence type="ECO:0007829" key="15">
    <source>
        <dbReference type="PDB" id="3GGG"/>
    </source>
</evidence>
<dbReference type="PDB" id="2G5C">
    <property type="method" value="X-ray"/>
    <property type="resolution" value="1.90 A"/>
    <property type="chains" value="A/B/C/D=30-310"/>
</dbReference>
<protein>
    <recommendedName>
        <fullName evidence="3">prephenate dehydrogenase</fullName>
        <ecNumber evidence="3">1.3.1.12</ecNumber>
    </recommendedName>
</protein>
<keyword evidence="14 15" id="KW-0002">3D-structure</keyword>
<dbReference type="PDBsum" id="2G5C"/>
<dbReference type="FunFam" id="3.40.50.720:FF:000208">
    <property type="entry name" value="Prephenate dehydrogenase"/>
    <property type="match status" value="1"/>
</dbReference>
<dbReference type="PIR" id="B70451">
    <property type="entry name" value="B70451"/>
</dbReference>
<feature type="binding site" evidence="16">
    <location>
        <position position="152"/>
    </location>
    <ligand>
        <name>NADH</name>
        <dbReference type="ChEBI" id="CHEBI:57945"/>
    </ligand>
</feature>
<feature type="binding site" evidence="14">
    <location>
        <position position="126"/>
    </location>
    <ligand>
        <name>NAD(+)</name>
        <dbReference type="ChEBI" id="CHEBI:57540"/>
        <label>2</label>
    </ligand>
</feature>
<feature type="binding site" evidence="14">
    <location>
        <position position="41"/>
    </location>
    <ligand>
        <name>NAD(+)</name>
        <dbReference type="ChEBI" id="CHEBI:57540"/>
        <label>3</label>
    </ligand>
</feature>
<evidence type="ECO:0000256" key="9">
    <source>
        <dbReference type="ARBA" id="ARBA00049260"/>
    </source>
</evidence>
<reference evidence="15 16" key="3">
    <citation type="journal article" date="2009" name="J. Biol. Chem.">
        <title>The crystal structure of Aquifex aeolicus prephenate dehydrogenase reveals the mode of tyrosine inhibition.</title>
        <authorList>
            <person name="Sun W."/>
            <person name="Shahinas D."/>
            <person name="Bonvin J."/>
            <person name="Hou W."/>
            <person name="Kimber M.S."/>
            <person name="Turnbull J."/>
            <person name="Christendat D."/>
        </authorList>
    </citation>
    <scope>X-RAY CRYSTALLOGRAPHY (2.15 ANGSTROMS) OF 19-311 IN COMPLEX WITH NAD(+) AND NADH</scope>
</reference>
<organism evidence="12 13">
    <name type="scientific">Aquifex aeolicus (strain VF5)</name>
    <dbReference type="NCBI Taxonomy" id="224324"/>
    <lineage>
        <taxon>Bacteria</taxon>
        <taxon>Pseudomonadati</taxon>
        <taxon>Aquificota</taxon>
        <taxon>Aquificia</taxon>
        <taxon>Aquificales</taxon>
        <taxon>Aquificaceae</taxon>
        <taxon>Aquifex</taxon>
    </lineage>
</organism>
<dbReference type="InterPro" id="IPR036291">
    <property type="entry name" value="NAD(P)-bd_dom_sf"/>
</dbReference>
<accession>O67636</accession>
<feature type="binding site" evidence="14">
    <location>
        <position position="41"/>
    </location>
    <ligand>
        <name>NAD(+)</name>
        <dbReference type="ChEBI" id="CHEBI:57540"/>
        <label>2</label>
    </ligand>
</feature>
<dbReference type="eggNOG" id="COG0287">
    <property type="taxonomic scope" value="Bacteria"/>
</dbReference>
<feature type="binding site" evidence="17">
    <location>
        <position position="150"/>
    </location>
    <ligand>
        <name>NAD(+)</name>
        <dbReference type="ChEBI" id="CHEBI:57540"/>
        <label>1</label>
    </ligand>
</feature>
<feature type="binding site" evidence="14">
    <location>
        <position position="62"/>
    </location>
    <ligand>
        <name>NAD(+)</name>
        <dbReference type="ChEBI" id="CHEBI:57540"/>
        <label>3</label>
    </ligand>
</feature>
<dbReference type="Gene3D" id="3.40.50.720">
    <property type="entry name" value="NAD(P)-binding Rossmann-like Domain"/>
    <property type="match status" value="1"/>
</dbReference>
<dbReference type="Pfam" id="PF20463">
    <property type="entry name" value="PDH_C"/>
    <property type="match status" value="1"/>
</dbReference>
<feature type="binding site" evidence="17">
    <location>
        <position position="67"/>
    </location>
    <ligand>
        <name>NAD(+)</name>
        <dbReference type="ChEBI" id="CHEBI:57540"/>
        <label>1</label>
    </ligand>
</feature>
<dbReference type="SUPFAM" id="SSF51735">
    <property type="entry name" value="NAD(P)-binding Rossmann-fold domains"/>
    <property type="match status" value="1"/>
</dbReference>
<feature type="binding site" evidence="16">
    <location>
        <position position="99"/>
    </location>
    <ligand>
        <name>NADH</name>
        <dbReference type="ChEBI" id="CHEBI:57945"/>
    </ligand>
</feature>
<dbReference type="HOGENOM" id="CLU_055968_2_0_0"/>
<keyword evidence="4" id="KW-0827">Tyrosine biosynthesis</keyword>
<evidence type="ECO:0000256" key="10">
    <source>
        <dbReference type="SAM" id="Coils"/>
    </source>
</evidence>
<keyword evidence="8" id="KW-0057">Aromatic amino acid biosynthesis</keyword>
<dbReference type="FunFam" id="1.10.3660.10:FF:000003">
    <property type="entry name" value="Prephenate dehydrogenase"/>
    <property type="match status" value="1"/>
</dbReference>
<sequence>MAILSSMFNPSPPQGFCKKNIIKILKSLSMQNVLIVGVGFMGGSFAKSLRRSGFKGKIYGYDINPESISKAVDLGIIDEGTTSIAKVEDFSPDFVMLSSPVRTFREIAKKLSYILSEDATVTDQGSVKGKLVYDLENILGKRFVGGHPIAGTEKSGVEYSLDNLYEGKKVILTPTKKTDKKRLKLVKRVWEDVGGVVEYMSPELHDYVFGVVSHLPHAVAFALVDTLIHMSTPEVDLFKYPGGGFKDFTRIAKSDPIMWRDIFLENKENVMKAIEGFEKSLNHLKELIVREAEEELVEYLKEVKIKRMEID</sequence>
<evidence type="ECO:0000256" key="6">
    <source>
        <dbReference type="ARBA" id="ARBA00023002"/>
    </source>
</evidence>
<dbReference type="DrugBank" id="DB07718">
    <property type="generic name" value="4-Hydroxyphenylpyruvic acid"/>
</dbReference>
<feature type="binding site" evidence="14">
    <location>
        <position position="99"/>
    </location>
    <ligand>
        <name>NAD(+)</name>
        <dbReference type="ChEBI" id="CHEBI:57540"/>
        <label>2</label>
    </ligand>
</feature>
<dbReference type="GO" id="GO:0008977">
    <property type="term" value="F:prephenate dehydrogenase (NAD+) activity"/>
    <property type="evidence" value="ECO:0000318"/>
    <property type="project" value="GO_Central"/>
</dbReference>
<dbReference type="BRENDA" id="1.3.1.12">
    <property type="organism ID" value="396"/>
</dbReference>
<dbReference type="EC" id="1.3.1.12" evidence="3"/>
<dbReference type="InterPro" id="IPR046825">
    <property type="entry name" value="PDH_C"/>
</dbReference>
<feature type="binding site" evidence="15 17">
    <location>
        <position position="41"/>
    </location>
    <ligand>
        <name>NAD(+)</name>
        <dbReference type="ChEBI" id="CHEBI:57540"/>
        <label>1</label>
    </ligand>
</feature>
<keyword evidence="14 15" id="KW-0547">Nucleotide-binding</keyword>
<gene>
    <name evidence="12" type="primary">tyrA</name>
    <name evidence="12" type="ordered locus">aq_1755</name>
</gene>
<feature type="binding site" evidence="16">
    <location>
        <position position="67"/>
    </location>
    <ligand>
        <name>NADH</name>
        <dbReference type="ChEBI" id="CHEBI:57945"/>
    </ligand>
</feature>
<keyword evidence="6" id="KW-0560">Oxidoreductase</keyword>
<dbReference type="PDBsum" id="3GGO"/>
<dbReference type="InterPro" id="IPR046826">
    <property type="entry name" value="PDH_N"/>
</dbReference>
<comment type="catalytic activity">
    <reaction evidence="9">
        <text>prephenate + NAD(+) = 3-(4-hydroxyphenyl)pyruvate + CO2 + NADH</text>
        <dbReference type="Rhea" id="RHEA:13869"/>
        <dbReference type="ChEBI" id="CHEBI:16526"/>
        <dbReference type="ChEBI" id="CHEBI:29934"/>
        <dbReference type="ChEBI" id="CHEBI:36242"/>
        <dbReference type="ChEBI" id="CHEBI:57540"/>
        <dbReference type="ChEBI" id="CHEBI:57945"/>
        <dbReference type="EC" id="1.3.1.12"/>
    </reaction>
</comment>
<dbReference type="PANTHER" id="PTHR21363">
    <property type="entry name" value="PREPHENATE DEHYDROGENASE"/>
    <property type="match status" value="1"/>
</dbReference>
<evidence type="ECO:0000256" key="1">
    <source>
        <dbReference type="ARBA" id="ARBA00005067"/>
    </source>
</evidence>
<dbReference type="EvolutionaryTrace" id="O67636"/>
<dbReference type="EMBL" id="AE000657">
    <property type="protein sequence ID" value="AAC07589.1"/>
    <property type="molecule type" value="Genomic_DNA"/>
</dbReference>
<dbReference type="Gene3D" id="1.10.3660.10">
    <property type="entry name" value="6-phosphogluconate dehydrogenase C-terminal like domain"/>
    <property type="match status" value="1"/>
</dbReference>
<evidence type="ECO:0007829" key="14">
    <source>
        <dbReference type="PDB" id="2G5C"/>
    </source>
</evidence>
<dbReference type="SMR" id="O67636"/>
<evidence type="ECO:0007829" key="17">
    <source>
        <dbReference type="PDB" id="3GGP"/>
    </source>
</evidence>